<proteinExistence type="predicted"/>
<reference evidence="1 2" key="1">
    <citation type="submission" date="2018-01" db="EMBL/GenBank/DDBJ databases">
        <title>Genome characterization of the sugarcane-associated fungus Trichoderma ghanense CCMA-1212 and their application in lignocelulose bioconversion.</title>
        <authorList>
            <person name="Steindorff A.S."/>
            <person name="Mendes T.D."/>
            <person name="Vilela E.S.D."/>
            <person name="Rodrigues D.S."/>
            <person name="Formighieri E.F."/>
            <person name="Melo I.S."/>
            <person name="Favaro L.C.L."/>
        </authorList>
    </citation>
    <scope>NUCLEOTIDE SEQUENCE [LARGE SCALE GENOMIC DNA]</scope>
    <source>
        <strain evidence="1 2">CCMA-1212</strain>
    </source>
</reference>
<accession>A0ABY2GWU1</accession>
<dbReference type="RefSeq" id="XP_073555866.1">
    <property type="nucleotide sequence ID" value="XM_073705528.1"/>
</dbReference>
<protein>
    <submittedName>
        <fullName evidence="1">Uncharacterized protein</fullName>
    </submittedName>
</protein>
<sequence>MQSCRWISTLDILFSQAKSADTFIERTSASVLVVILLLAPTLSQFRQQSKHIVRLSKPISKLPHTTRVKGTW</sequence>
<evidence type="ECO:0000313" key="1">
    <source>
        <dbReference type="EMBL" id="TFA99664.1"/>
    </source>
</evidence>
<name>A0ABY2GWU1_9HYPO</name>
<gene>
    <name evidence="1" type="ORF">CCMA1212_008394</name>
</gene>
<dbReference type="GeneID" id="300579978"/>
<evidence type="ECO:0000313" key="2">
    <source>
        <dbReference type="Proteomes" id="UP001642720"/>
    </source>
</evidence>
<dbReference type="Proteomes" id="UP001642720">
    <property type="component" value="Unassembled WGS sequence"/>
</dbReference>
<dbReference type="EMBL" id="PPTA01000013">
    <property type="protein sequence ID" value="TFA99664.1"/>
    <property type="molecule type" value="Genomic_DNA"/>
</dbReference>
<organism evidence="1 2">
    <name type="scientific">Trichoderma ghanense</name>
    <dbReference type="NCBI Taxonomy" id="65468"/>
    <lineage>
        <taxon>Eukaryota</taxon>
        <taxon>Fungi</taxon>
        <taxon>Dikarya</taxon>
        <taxon>Ascomycota</taxon>
        <taxon>Pezizomycotina</taxon>
        <taxon>Sordariomycetes</taxon>
        <taxon>Hypocreomycetidae</taxon>
        <taxon>Hypocreales</taxon>
        <taxon>Hypocreaceae</taxon>
        <taxon>Trichoderma</taxon>
    </lineage>
</organism>
<keyword evidence="2" id="KW-1185">Reference proteome</keyword>
<comment type="caution">
    <text evidence="1">The sequence shown here is derived from an EMBL/GenBank/DDBJ whole genome shotgun (WGS) entry which is preliminary data.</text>
</comment>